<dbReference type="PANTHER" id="PTHR35041:SF3">
    <property type="entry name" value="FORMYLMETHIONINE DEFORMYLASE-LIKE PROTEIN"/>
    <property type="match status" value="1"/>
</dbReference>
<feature type="transmembrane region" description="Helical" evidence="2">
    <location>
        <begin position="86"/>
        <end position="109"/>
    </location>
</feature>
<comment type="caution">
    <text evidence="3">The sequence shown here is derived from an EMBL/GenBank/DDBJ whole genome shotgun (WGS) entry which is preliminary data.</text>
</comment>
<gene>
    <name evidence="3" type="ORF">B0T16DRAFT_188695</name>
</gene>
<feature type="transmembrane region" description="Helical" evidence="2">
    <location>
        <begin position="187"/>
        <end position="212"/>
    </location>
</feature>
<keyword evidence="4" id="KW-1185">Reference proteome</keyword>
<feature type="region of interest" description="Disordered" evidence="1">
    <location>
        <begin position="620"/>
        <end position="650"/>
    </location>
</feature>
<keyword evidence="2" id="KW-1133">Transmembrane helix</keyword>
<evidence type="ECO:0000256" key="2">
    <source>
        <dbReference type="SAM" id="Phobius"/>
    </source>
</evidence>
<keyword evidence="2" id="KW-0812">Transmembrane</keyword>
<name>A0AA39Y0J7_9PEZI</name>
<keyword evidence="2" id="KW-0472">Membrane</keyword>
<organism evidence="3 4">
    <name type="scientific">Cercophora newfieldiana</name>
    <dbReference type="NCBI Taxonomy" id="92897"/>
    <lineage>
        <taxon>Eukaryota</taxon>
        <taxon>Fungi</taxon>
        <taxon>Dikarya</taxon>
        <taxon>Ascomycota</taxon>
        <taxon>Pezizomycotina</taxon>
        <taxon>Sordariomycetes</taxon>
        <taxon>Sordariomycetidae</taxon>
        <taxon>Sordariales</taxon>
        <taxon>Lasiosphaeriaceae</taxon>
        <taxon>Cercophora</taxon>
    </lineage>
</organism>
<evidence type="ECO:0000313" key="4">
    <source>
        <dbReference type="Proteomes" id="UP001174936"/>
    </source>
</evidence>
<dbReference type="AlphaFoldDB" id="A0AA39Y0J7"/>
<dbReference type="Proteomes" id="UP001174936">
    <property type="component" value="Unassembled WGS sequence"/>
</dbReference>
<protein>
    <submittedName>
        <fullName evidence="3">Uncharacterized protein</fullName>
    </submittedName>
</protein>
<proteinExistence type="predicted"/>
<feature type="transmembrane region" description="Helical" evidence="2">
    <location>
        <begin position="129"/>
        <end position="146"/>
    </location>
</feature>
<sequence>MMENALHSPPSGGEDPPASTPSPRTAAQSGPGIAPQDPNNGSLVLPPAANPRNTRRRSRQTSTVSINTITVRRYLPRRLHKWESPLLIVGFFILGLVCSISHCVFYASLENTIVPNSAQQENNLRVGTAMAFLAQITFTASVWQTYDQQIWRHLDRPLSMVTLNDIFGAQNSMMSYLNADFVKRFPLGYFMGLFAWSLILPPFFTPGTLFIYESTSMVVSPQMVPYLGIAHSSNGHAFSFSPSDKGDRFNFKDVVTRVFSGPRSIITLLTAATASPGEILSLPRPANHSVYTLEFYGPAVKCTKANSTTIEWIDKAIEAEIERSITATSRQVETAYHAFVPSIFPDHILSGQADVRYQSATNASNEVWMAFQRYDNGTGRNCSTSRHYQVCNLWNATYDLMLSWENDFQSVSGKAELLHEVGYPPVDRANATTEMTQHAYSAFFWALADQIVGTFGRFNETFFNVTLNNTDTRGFPLIRSPIQHNSLLGSSDLSVFFDYNEDLNIACQQPYENLTAQRQQDIDRARGRPLKDLIEELSFNATISLMHNDLLTNQTERNVTEIRDVNRYGYNPYALWIPYALASFFTLLTVSIGVIGFLTGGVKPGIKFQDVMAAVERGEIRVAPDPPSGAAEEAEGPTHRLPSTPEAPGD</sequence>
<dbReference type="EMBL" id="JAULSV010000005">
    <property type="protein sequence ID" value="KAK0643772.1"/>
    <property type="molecule type" value="Genomic_DNA"/>
</dbReference>
<dbReference type="PANTHER" id="PTHR35041">
    <property type="entry name" value="MEDIATOR OF RNA POLYMERASE II TRANSCRIPTION SUBUNIT 1"/>
    <property type="match status" value="1"/>
</dbReference>
<accession>A0AA39Y0J7</accession>
<evidence type="ECO:0000313" key="3">
    <source>
        <dbReference type="EMBL" id="KAK0643772.1"/>
    </source>
</evidence>
<feature type="region of interest" description="Disordered" evidence="1">
    <location>
        <begin position="1"/>
        <end position="63"/>
    </location>
</feature>
<evidence type="ECO:0000256" key="1">
    <source>
        <dbReference type="SAM" id="MobiDB-lite"/>
    </source>
</evidence>
<reference evidence="3" key="1">
    <citation type="submission" date="2023-06" db="EMBL/GenBank/DDBJ databases">
        <title>Genome-scale phylogeny and comparative genomics of the fungal order Sordariales.</title>
        <authorList>
            <consortium name="Lawrence Berkeley National Laboratory"/>
            <person name="Hensen N."/>
            <person name="Bonometti L."/>
            <person name="Westerberg I."/>
            <person name="Brannstrom I.O."/>
            <person name="Guillou S."/>
            <person name="Cros-Aarteil S."/>
            <person name="Calhoun S."/>
            <person name="Haridas S."/>
            <person name="Kuo A."/>
            <person name="Mondo S."/>
            <person name="Pangilinan J."/>
            <person name="Riley R."/>
            <person name="Labutti K."/>
            <person name="Andreopoulos B."/>
            <person name="Lipzen A."/>
            <person name="Chen C."/>
            <person name="Yanf M."/>
            <person name="Daum C."/>
            <person name="Ng V."/>
            <person name="Clum A."/>
            <person name="Steindorff A."/>
            <person name="Ohm R."/>
            <person name="Martin F."/>
            <person name="Silar P."/>
            <person name="Natvig D."/>
            <person name="Lalanne C."/>
            <person name="Gautier V."/>
            <person name="Ament-Velasquez S.L."/>
            <person name="Kruys A."/>
            <person name="Hutchinson M.I."/>
            <person name="Powell A.J."/>
            <person name="Barry K."/>
            <person name="Miller A.N."/>
            <person name="Grigoriev I.V."/>
            <person name="Debuchy R."/>
            <person name="Gladieux P."/>
            <person name="Thoren M.H."/>
            <person name="Johannesson H."/>
        </authorList>
    </citation>
    <scope>NUCLEOTIDE SEQUENCE</scope>
    <source>
        <strain evidence="3">SMH2532-1</strain>
    </source>
</reference>
<feature type="transmembrane region" description="Helical" evidence="2">
    <location>
        <begin position="573"/>
        <end position="598"/>
    </location>
</feature>